<accession>A0A1Y2CI23</accession>
<dbReference type="InterPro" id="IPR043129">
    <property type="entry name" value="ATPase_NBD"/>
</dbReference>
<dbReference type="PANTHER" id="PTHR19375">
    <property type="entry name" value="HEAT SHOCK PROTEIN 70KDA"/>
    <property type="match status" value="1"/>
</dbReference>
<protein>
    <submittedName>
        <fullName evidence="5">Heat shock protein-like protein 70</fullName>
    </submittedName>
</protein>
<dbReference type="Gene3D" id="3.30.30.30">
    <property type="match status" value="1"/>
</dbReference>
<dbReference type="InterPro" id="IPR029048">
    <property type="entry name" value="HSP70_C_sf"/>
</dbReference>
<dbReference type="Gene3D" id="3.30.420.40">
    <property type="match status" value="2"/>
</dbReference>
<dbReference type="SUPFAM" id="SSF100934">
    <property type="entry name" value="Heat shock protein 70kD (HSP70), C-terminal subdomain"/>
    <property type="match status" value="1"/>
</dbReference>
<dbReference type="Pfam" id="PF00012">
    <property type="entry name" value="HSP70"/>
    <property type="match status" value="1"/>
</dbReference>
<dbReference type="PRINTS" id="PR00301">
    <property type="entry name" value="HEATSHOCK70"/>
</dbReference>
<evidence type="ECO:0000313" key="6">
    <source>
        <dbReference type="Proteomes" id="UP000193920"/>
    </source>
</evidence>
<evidence type="ECO:0000256" key="2">
    <source>
        <dbReference type="ARBA" id="ARBA00022741"/>
    </source>
</evidence>
<keyword evidence="5" id="KW-0346">Stress response</keyword>
<keyword evidence="3 4" id="KW-0067">ATP-binding</keyword>
<dbReference type="SUPFAM" id="SSF53067">
    <property type="entry name" value="Actin-like ATPase domain"/>
    <property type="match status" value="2"/>
</dbReference>
<dbReference type="EMBL" id="MCOG01000107">
    <property type="protein sequence ID" value="ORY46679.1"/>
    <property type="molecule type" value="Genomic_DNA"/>
</dbReference>
<keyword evidence="6" id="KW-1185">Reference proteome</keyword>
<dbReference type="AlphaFoldDB" id="A0A1Y2CI23"/>
<dbReference type="GO" id="GO:0140662">
    <property type="term" value="F:ATP-dependent protein folding chaperone"/>
    <property type="evidence" value="ECO:0007669"/>
    <property type="project" value="InterPro"/>
</dbReference>
<dbReference type="STRING" id="1754190.A0A1Y2CI23"/>
<dbReference type="Gene3D" id="3.90.640.10">
    <property type="entry name" value="Actin, Chain A, domain 4"/>
    <property type="match status" value="1"/>
</dbReference>
<name>A0A1Y2CI23_9FUNG</name>
<dbReference type="GO" id="GO:0005524">
    <property type="term" value="F:ATP binding"/>
    <property type="evidence" value="ECO:0007669"/>
    <property type="project" value="UniProtKB-KW"/>
</dbReference>
<comment type="similarity">
    <text evidence="1 4">Belongs to the heat shock protein 70 family.</text>
</comment>
<evidence type="ECO:0000313" key="5">
    <source>
        <dbReference type="EMBL" id="ORY46679.1"/>
    </source>
</evidence>
<organism evidence="5 6">
    <name type="scientific">Neocallimastix californiae</name>
    <dbReference type="NCBI Taxonomy" id="1754190"/>
    <lineage>
        <taxon>Eukaryota</taxon>
        <taxon>Fungi</taxon>
        <taxon>Fungi incertae sedis</taxon>
        <taxon>Chytridiomycota</taxon>
        <taxon>Chytridiomycota incertae sedis</taxon>
        <taxon>Neocallimastigomycetes</taxon>
        <taxon>Neocallimastigales</taxon>
        <taxon>Neocallimastigaceae</taxon>
        <taxon>Neocallimastix</taxon>
    </lineage>
</organism>
<dbReference type="Gene3D" id="2.60.34.10">
    <property type="entry name" value="Substrate Binding Domain Of DNAk, Chain A, domain 1"/>
    <property type="match status" value="1"/>
</dbReference>
<dbReference type="Gene3D" id="1.20.1270.10">
    <property type="match status" value="1"/>
</dbReference>
<evidence type="ECO:0000256" key="4">
    <source>
        <dbReference type="RuleBase" id="RU003322"/>
    </source>
</evidence>
<sequence length="592" mass="67156">MTKTIAIGIDLGTTYSCVAVCRNDYVEVIANNLGNRKTPSYVCFTPEERLIGDTALQKVGNNYKNTVYDAKRLIGRKFTDPEVQLDMKNFPFNVIEKYDKPYIQVTYKNEIKEFTPEEISSMVLTYMKETADNYLGQITSDAVITVPAYFNDSQRRATRDAASIAGLNVLRIINEPTAAALAYGYNKKINGKENILIVDLGRSTFDVTLLTINEGGEDFTNRLVDYFIEEFKKKKKKDISNNKKSKYRLRTACERAKRILSDSVYAPVEIDCLYEGIDFYSGITRATFEKINSDLFEMLLEPISTVIKDSGLKKSEIDKIVLVGGSTRIPKIQKIISSYFSGKNLEKTINPDEAVACGAAIEAAKLSGDTSKYIQNLKLQDVTSLSLGVDRKGTLVDVVIKRNSPIPIKKTVTRCTVYDNQTSIRFRVCQGERALVKDNNILDELILKGIKIAPRGEMKYDLTYAIDSNGILNVSAIERGTGLSKEIAISNDKGIFYQEEIERLIEQAKRYKMDDEKAKERINAMNRLDEYAYELRNNLKNNIFISEMDQIKLTNIINYTIDWVKDNQNASKEEYEQRKKNLEEIASPILLF</sequence>
<dbReference type="PROSITE" id="PS01036">
    <property type="entry name" value="HSP70_3"/>
    <property type="match status" value="1"/>
</dbReference>
<reference evidence="5 6" key="1">
    <citation type="submission" date="2016-08" db="EMBL/GenBank/DDBJ databases">
        <title>A Parts List for Fungal Cellulosomes Revealed by Comparative Genomics.</title>
        <authorList>
            <consortium name="DOE Joint Genome Institute"/>
            <person name="Haitjema C.H."/>
            <person name="Gilmore S.P."/>
            <person name="Henske J.K."/>
            <person name="Solomon K.V."/>
            <person name="De Groot R."/>
            <person name="Kuo A."/>
            <person name="Mondo S.J."/>
            <person name="Salamov A.A."/>
            <person name="Labutti K."/>
            <person name="Zhao Z."/>
            <person name="Chiniquy J."/>
            <person name="Barry K."/>
            <person name="Brewer H.M."/>
            <person name="Purvine S.O."/>
            <person name="Wright A.T."/>
            <person name="Boxma B."/>
            <person name="Van Alen T."/>
            <person name="Hackstein J.H."/>
            <person name="Baker S.E."/>
            <person name="Grigoriev I.V."/>
            <person name="O'Malley M.A."/>
        </authorList>
    </citation>
    <scope>NUCLEOTIDE SEQUENCE [LARGE SCALE GENOMIC DNA]</scope>
    <source>
        <strain evidence="5 6">G1</strain>
    </source>
</reference>
<evidence type="ECO:0000256" key="3">
    <source>
        <dbReference type="ARBA" id="ARBA00022840"/>
    </source>
</evidence>
<keyword evidence="2 4" id="KW-0547">Nucleotide-binding</keyword>
<dbReference type="SUPFAM" id="SSF100920">
    <property type="entry name" value="Heat shock protein 70kD (HSP70), peptide-binding domain"/>
    <property type="match status" value="1"/>
</dbReference>
<dbReference type="FunFam" id="3.30.30.30:FF:000001">
    <property type="entry name" value="heat shock 70 kDa protein-like"/>
    <property type="match status" value="1"/>
</dbReference>
<dbReference type="FunFam" id="3.90.640.10:FF:000134">
    <property type="entry name" value="Heat shock cognate 71 kDa protein"/>
    <property type="match status" value="1"/>
</dbReference>
<dbReference type="OrthoDB" id="29851at2759"/>
<dbReference type="InterPro" id="IPR018181">
    <property type="entry name" value="Heat_shock_70_CS"/>
</dbReference>
<dbReference type="PROSITE" id="PS00297">
    <property type="entry name" value="HSP70_1"/>
    <property type="match status" value="1"/>
</dbReference>
<dbReference type="InterPro" id="IPR029047">
    <property type="entry name" value="HSP70_peptide-bd_sf"/>
</dbReference>
<comment type="caution">
    <text evidence="5">The sequence shown here is derived from an EMBL/GenBank/DDBJ whole genome shotgun (WGS) entry which is preliminary data.</text>
</comment>
<gene>
    <name evidence="5" type="ORF">LY90DRAFT_661685</name>
</gene>
<dbReference type="InterPro" id="IPR013126">
    <property type="entry name" value="Hsp_70_fam"/>
</dbReference>
<dbReference type="FunFam" id="3.30.420.40:FF:000026">
    <property type="entry name" value="Heat shock protein 70"/>
    <property type="match status" value="1"/>
</dbReference>
<proteinExistence type="inferred from homology"/>
<evidence type="ECO:0000256" key="1">
    <source>
        <dbReference type="ARBA" id="ARBA00007381"/>
    </source>
</evidence>
<dbReference type="Proteomes" id="UP000193920">
    <property type="component" value="Unassembled WGS sequence"/>
</dbReference>